<evidence type="ECO:0000256" key="4">
    <source>
        <dbReference type="ARBA" id="ARBA00023139"/>
    </source>
</evidence>
<reference evidence="8 9" key="1">
    <citation type="submission" date="2018-10" db="EMBL/GenBank/DDBJ databases">
        <title>Cohnella sp. M2MS4P-1, whole genome shotgun sequence.</title>
        <authorList>
            <person name="Tuo L."/>
        </authorList>
    </citation>
    <scope>NUCLEOTIDE SEQUENCE [LARGE SCALE GENOMIC DNA]</scope>
    <source>
        <strain evidence="8 9">M2MS4P-1</strain>
    </source>
</reference>
<dbReference type="InterPro" id="IPR006059">
    <property type="entry name" value="SBP"/>
</dbReference>
<evidence type="ECO:0000256" key="5">
    <source>
        <dbReference type="ARBA" id="ARBA00023288"/>
    </source>
</evidence>
<feature type="signal peptide" evidence="7">
    <location>
        <begin position="1"/>
        <end position="21"/>
    </location>
</feature>
<organism evidence="8 9">
    <name type="scientific">Cohnella endophytica</name>
    <dbReference type="NCBI Taxonomy" id="2419778"/>
    <lineage>
        <taxon>Bacteria</taxon>
        <taxon>Bacillati</taxon>
        <taxon>Bacillota</taxon>
        <taxon>Bacilli</taxon>
        <taxon>Bacillales</taxon>
        <taxon>Paenibacillaceae</taxon>
        <taxon>Cohnella</taxon>
    </lineage>
</organism>
<accession>A0A494XWU7</accession>
<feature type="region of interest" description="Disordered" evidence="6">
    <location>
        <begin position="24"/>
        <end position="59"/>
    </location>
</feature>
<gene>
    <name evidence="8" type="ORF">D7Z26_13550</name>
</gene>
<sequence>MTRRLASVFLLVAMISTTVLTACSSNKSGTTSPSPSAASETAKESANQETAGNEDHSSEKVTISFIENGWVNTPTDDNDPWRKWMNETYNVDFKLSAYPESDLESKLMVQFASNDPPDLIYAWDLNTVKKLYKQGVLLEDWTPYLDKIPALSGTFTDQSKAYVNEGGKMIGLPTLPNPNTYSFKIRQDWLDNLKLQMPTTPEELLDVLRKFTRDDPDQNKKNDTWGISSAGSGTNLGELSRLELMFGKSGIFASNSQAESSIVNGTHKKMLDFVKTIVDEKLIDPDWYTQGWEQRKPKLFSGKVGVTFYPGVLVNEVEGGNGATGATIGWFENMPMPKAGPDGGNLPPGSINSGIITISKKAAEDPVKLERILKIIENSTYPNDGYWALRWGVGVNGQKVMDVEGGGKFVSLKGELYRPDNKGAYDWGTWVATGRDGVVESTNEQPGESDKKQMKLDRETMQMPSNPNDMAVLSLDPQIVSDLDTLQSEFDIKYILGGTKDYDGFVKKWLASGGQTLLDEATKQFKQAGLIQ</sequence>
<dbReference type="Pfam" id="PF01547">
    <property type="entry name" value="SBP_bac_1"/>
    <property type="match status" value="1"/>
</dbReference>
<dbReference type="AlphaFoldDB" id="A0A494XWU7"/>
<evidence type="ECO:0000256" key="1">
    <source>
        <dbReference type="ARBA" id="ARBA00022475"/>
    </source>
</evidence>
<keyword evidence="5" id="KW-0449">Lipoprotein</keyword>
<dbReference type="SUPFAM" id="SSF53850">
    <property type="entry name" value="Periplasmic binding protein-like II"/>
    <property type="match status" value="1"/>
</dbReference>
<evidence type="ECO:0000256" key="2">
    <source>
        <dbReference type="ARBA" id="ARBA00022729"/>
    </source>
</evidence>
<keyword evidence="4" id="KW-0564">Palmitate</keyword>
<dbReference type="PANTHER" id="PTHR43649">
    <property type="entry name" value="ARABINOSE-BINDING PROTEIN-RELATED"/>
    <property type="match status" value="1"/>
</dbReference>
<comment type="caution">
    <text evidence="8">The sequence shown here is derived from an EMBL/GenBank/DDBJ whole genome shotgun (WGS) entry which is preliminary data.</text>
</comment>
<keyword evidence="3" id="KW-0472">Membrane</keyword>
<dbReference type="EMBL" id="RBZM01000005">
    <property type="protein sequence ID" value="RKP54375.1"/>
    <property type="molecule type" value="Genomic_DNA"/>
</dbReference>
<keyword evidence="2 7" id="KW-0732">Signal</keyword>
<feature type="chain" id="PRO_5039684969" evidence="7">
    <location>
        <begin position="22"/>
        <end position="532"/>
    </location>
</feature>
<proteinExistence type="predicted"/>
<dbReference type="Gene3D" id="3.40.190.10">
    <property type="entry name" value="Periplasmic binding protein-like II"/>
    <property type="match status" value="2"/>
</dbReference>
<keyword evidence="9" id="KW-1185">Reference proteome</keyword>
<feature type="compositionally biased region" description="Low complexity" evidence="6">
    <location>
        <begin position="27"/>
        <end position="40"/>
    </location>
</feature>
<evidence type="ECO:0000313" key="9">
    <source>
        <dbReference type="Proteomes" id="UP000282076"/>
    </source>
</evidence>
<dbReference type="Proteomes" id="UP000282076">
    <property type="component" value="Unassembled WGS sequence"/>
</dbReference>
<evidence type="ECO:0000256" key="7">
    <source>
        <dbReference type="SAM" id="SignalP"/>
    </source>
</evidence>
<evidence type="ECO:0000313" key="8">
    <source>
        <dbReference type="EMBL" id="RKP54375.1"/>
    </source>
</evidence>
<dbReference type="OrthoDB" id="2521970at2"/>
<dbReference type="RefSeq" id="WP_120977480.1">
    <property type="nucleotide sequence ID" value="NZ_RBZM01000005.1"/>
</dbReference>
<evidence type="ECO:0000256" key="6">
    <source>
        <dbReference type="SAM" id="MobiDB-lite"/>
    </source>
</evidence>
<dbReference type="PANTHER" id="PTHR43649:SF33">
    <property type="entry name" value="POLYGALACTURONAN_RHAMNOGALACTURONAN-BINDING PROTEIN YTCQ"/>
    <property type="match status" value="1"/>
</dbReference>
<dbReference type="PROSITE" id="PS51257">
    <property type="entry name" value="PROKAR_LIPOPROTEIN"/>
    <property type="match status" value="1"/>
</dbReference>
<protein>
    <submittedName>
        <fullName evidence="8">Extracellular solute-binding protein</fullName>
    </submittedName>
</protein>
<dbReference type="InterPro" id="IPR050490">
    <property type="entry name" value="Bact_solute-bd_prot1"/>
</dbReference>
<keyword evidence="1" id="KW-1003">Cell membrane</keyword>
<evidence type="ECO:0000256" key="3">
    <source>
        <dbReference type="ARBA" id="ARBA00023136"/>
    </source>
</evidence>
<name>A0A494XWU7_9BACL</name>